<accession>A0A931E6N7</accession>
<protein>
    <submittedName>
        <fullName evidence="8">GMC family oxidoreductase</fullName>
    </submittedName>
</protein>
<dbReference type="AlphaFoldDB" id="A0A931E6N7"/>
<evidence type="ECO:0000256" key="4">
    <source>
        <dbReference type="ARBA" id="ARBA00022827"/>
    </source>
</evidence>
<dbReference type="Pfam" id="PF00732">
    <property type="entry name" value="GMC_oxred_N"/>
    <property type="match status" value="1"/>
</dbReference>
<comment type="caution">
    <text evidence="8">The sequence shown here is derived from an EMBL/GenBank/DDBJ whole genome shotgun (WGS) entry which is preliminary data.</text>
</comment>
<keyword evidence="9" id="KW-1185">Reference proteome</keyword>
<gene>
    <name evidence="8" type="ORF">I5907_07420</name>
</gene>
<dbReference type="GO" id="GO:0050660">
    <property type="term" value="F:flavin adenine dinucleotide binding"/>
    <property type="evidence" value="ECO:0007669"/>
    <property type="project" value="InterPro"/>
</dbReference>
<evidence type="ECO:0000259" key="6">
    <source>
        <dbReference type="Pfam" id="PF00732"/>
    </source>
</evidence>
<organism evidence="8 9">
    <name type="scientific">Panacibacter microcysteis</name>
    <dbReference type="NCBI Taxonomy" id="2793269"/>
    <lineage>
        <taxon>Bacteria</taxon>
        <taxon>Pseudomonadati</taxon>
        <taxon>Bacteroidota</taxon>
        <taxon>Chitinophagia</taxon>
        <taxon>Chitinophagales</taxon>
        <taxon>Chitinophagaceae</taxon>
        <taxon>Panacibacter</taxon>
    </lineage>
</organism>
<dbReference type="SUPFAM" id="SSF54373">
    <property type="entry name" value="FAD-linked reductases, C-terminal domain"/>
    <property type="match status" value="1"/>
</dbReference>
<comment type="cofactor">
    <cofactor evidence="1">
        <name>FAD</name>
        <dbReference type="ChEBI" id="CHEBI:57692"/>
    </cofactor>
</comment>
<sequence length="577" mass="64654">MPGDSLNVNNKAVAQNTYDAIVVGSGISGGWAAKELTEKGLKVLMLERGPKLDHITGYKTAGYNPWDFPHRGRAPLQYKKDNPVIARDWAMYGTAAQEAITQYWVNEKESPYVEEKPFAWWRSYQVGGRSILWGRQSYRLSDMDFEANLKDGVAVDWPIRYKDLEKWYGYVETFAGISGSREGLSHLPDGNFLPPMDLNCAEKDVADRINSFYKGQRHMFIGRVANLTKEIPGRTKCQFRNRCWEGCPFGGYFSTQSSTLPAAMATGNLTVRPWSIVTKLIYDKDTQQAKGVEVLDAETNQTYEFWSKVVFVNASALNSTWILMNTATDIWPDGLGSSSGELGHNVMDHHYMLGASGMVEGFEDKYYYGRRANGFYIPRFVNMNGDKRDFLRGYGYQGSASRQGWSRDIAELNIGAAYKEALTEPGAWTIGATGFGEILPYHENKIYLSKEVKDKWGLPVLTMDAELKENELKMRKDIIKELVAMFEMAGIKNISTWDSKVYAVGQGIHEMGTARMGRDAKTSVLNGNNQVWDAKNVFITDGACMTSSACQNPSLTYMALTARAADFAVTELKKGNL</sequence>
<evidence type="ECO:0000313" key="8">
    <source>
        <dbReference type="EMBL" id="MBG9376058.1"/>
    </source>
</evidence>
<evidence type="ECO:0000256" key="3">
    <source>
        <dbReference type="ARBA" id="ARBA00022630"/>
    </source>
</evidence>
<dbReference type="InterPro" id="IPR007867">
    <property type="entry name" value="GMC_OxRtase_C"/>
</dbReference>
<evidence type="ECO:0000259" key="7">
    <source>
        <dbReference type="Pfam" id="PF05199"/>
    </source>
</evidence>
<feature type="domain" description="Glucose-methanol-choline oxidoreductase N-terminal" evidence="6">
    <location>
        <begin position="114"/>
        <end position="349"/>
    </location>
</feature>
<reference evidence="8" key="1">
    <citation type="submission" date="2020-11" db="EMBL/GenBank/DDBJ databases">
        <title>Bacterial whole genome sequence for Panacibacter sp. DH6.</title>
        <authorList>
            <person name="Le V."/>
            <person name="Ko S."/>
            <person name="Ahn C.-Y."/>
            <person name="Oh H.-M."/>
        </authorList>
    </citation>
    <scope>NUCLEOTIDE SEQUENCE</scope>
    <source>
        <strain evidence="8">DH6</strain>
    </source>
</reference>
<dbReference type="InterPro" id="IPR051473">
    <property type="entry name" value="P2Ox-like"/>
</dbReference>
<dbReference type="PANTHER" id="PTHR42784">
    <property type="entry name" value="PYRANOSE 2-OXIDASE"/>
    <property type="match status" value="1"/>
</dbReference>
<dbReference type="Pfam" id="PF05199">
    <property type="entry name" value="GMC_oxred_C"/>
    <property type="match status" value="1"/>
</dbReference>
<feature type="domain" description="Glucose-methanol-choline oxidoreductase C-terminal" evidence="7">
    <location>
        <begin position="440"/>
        <end position="560"/>
    </location>
</feature>
<evidence type="ECO:0000256" key="2">
    <source>
        <dbReference type="ARBA" id="ARBA00010790"/>
    </source>
</evidence>
<dbReference type="InterPro" id="IPR036188">
    <property type="entry name" value="FAD/NAD-bd_sf"/>
</dbReference>
<keyword evidence="5" id="KW-0560">Oxidoreductase</keyword>
<keyword evidence="4" id="KW-0274">FAD</keyword>
<dbReference type="GO" id="GO:0016614">
    <property type="term" value="F:oxidoreductase activity, acting on CH-OH group of donors"/>
    <property type="evidence" value="ECO:0007669"/>
    <property type="project" value="InterPro"/>
</dbReference>
<dbReference type="SUPFAM" id="SSF51905">
    <property type="entry name" value="FAD/NAD(P)-binding domain"/>
    <property type="match status" value="1"/>
</dbReference>
<dbReference type="EMBL" id="JADWYR010000001">
    <property type="protein sequence ID" value="MBG9376058.1"/>
    <property type="molecule type" value="Genomic_DNA"/>
</dbReference>
<evidence type="ECO:0000256" key="5">
    <source>
        <dbReference type="ARBA" id="ARBA00023002"/>
    </source>
</evidence>
<evidence type="ECO:0000256" key="1">
    <source>
        <dbReference type="ARBA" id="ARBA00001974"/>
    </source>
</evidence>
<evidence type="ECO:0000313" key="9">
    <source>
        <dbReference type="Proteomes" id="UP000628448"/>
    </source>
</evidence>
<comment type="similarity">
    <text evidence="2">Belongs to the GMC oxidoreductase family.</text>
</comment>
<proteinExistence type="inferred from homology"/>
<name>A0A931E6N7_9BACT</name>
<dbReference type="PANTHER" id="PTHR42784:SF1">
    <property type="entry name" value="PYRANOSE 2-OXIDASE"/>
    <property type="match status" value="1"/>
</dbReference>
<dbReference type="Gene3D" id="3.50.50.60">
    <property type="entry name" value="FAD/NAD(P)-binding domain"/>
    <property type="match status" value="2"/>
</dbReference>
<keyword evidence="3" id="KW-0285">Flavoprotein</keyword>
<dbReference type="Proteomes" id="UP000628448">
    <property type="component" value="Unassembled WGS sequence"/>
</dbReference>
<dbReference type="RefSeq" id="WP_196990080.1">
    <property type="nucleotide sequence ID" value="NZ_JADWYR010000001.1"/>
</dbReference>
<dbReference type="InterPro" id="IPR000172">
    <property type="entry name" value="GMC_OxRdtase_N"/>
</dbReference>
<dbReference type="Pfam" id="PF13450">
    <property type="entry name" value="NAD_binding_8"/>
    <property type="match status" value="1"/>
</dbReference>